<dbReference type="GO" id="GO:0005840">
    <property type="term" value="C:ribosome"/>
    <property type="evidence" value="ECO:0007669"/>
    <property type="project" value="UniProtKB-KW"/>
</dbReference>
<proteinExistence type="predicted"/>
<accession>A0A5A7PA46</accession>
<dbReference type="AlphaFoldDB" id="A0A5A7PA46"/>
<gene>
    <name evidence="1" type="ORF">STAS_05405</name>
</gene>
<protein>
    <submittedName>
        <fullName evidence="1">Ribosomal protein L6 family</fullName>
    </submittedName>
</protein>
<evidence type="ECO:0000313" key="2">
    <source>
        <dbReference type="Proteomes" id="UP000325081"/>
    </source>
</evidence>
<reference evidence="2" key="1">
    <citation type="journal article" date="2019" name="Curr. Biol.">
        <title>Genome Sequence of Striga asiatica Provides Insight into the Evolution of Plant Parasitism.</title>
        <authorList>
            <person name="Yoshida S."/>
            <person name="Kim S."/>
            <person name="Wafula E.K."/>
            <person name="Tanskanen J."/>
            <person name="Kim Y.M."/>
            <person name="Honaas L."/>
            <person name="Yang Z."/>
            <person name="Spallek T."/>
            <person name="Conn C.E."/>
            <person name="Ichihashi Y."/>
            <person name="Cheong K."/>
            <person name="Cui S."/>
            <person name="Der J.P."/>
            <person name="Gundlach H."/>
            <person name="Jiao Y."/>
            <person name="Hori C."/>
            <person name="Ishida J.K."/>
            <person name="Kasahara H."/>
            <person name="Kiba T."/>
            <person name="Kim M.S."/>
            <person name="Koo N."/>
            <person name="Laohavisit A."/>
            <person name="Lee Y.H."/>
            <person name="Lumba S."/>
            <person name="McCourt P."/>
            <person name="Mortimer J.C."/>
            <person name="Mutuku J.M."/>
            <person name="Nomura T."/>
            <person name="Sasaki-Sekimoto Y."/>
            <person name="Seto Y."/>
            <person name="Wang Y."/>
            <person name="Wakatake T."/>
            <person name="Sakakibara H."/>
            <person name="Demura T."/>
            <person name="Yamaguchi S."/>
            <person name="Yoneyama K."/>
            <person name="Manabe R.I."/>
            <person name="Nelson D.C."/>
            <person name="Schulman A.H."/>
            <person name="Timko M.P."/>
            <person name="dePamphilis C.W."/>
            <person name="Choi D."/>
            <person name="Shirasu K."/>
        </authorList>
    </citation>
    <scope>NUCLEOTIDE SEQUENCE [LARGE SCALE GENOMIC DNA]</scope>
    <source>
        <strain evidence="2">cv. UVA1</strain>
    </source>
</reference>
<keyword evidence="2" id="KW-1185">Reference proteome</keyword>
<name>A0A5A7PA46_STRAF</name>
<evidence type="ECO:0000313" key="1">
    <source>
        <dbReference type="EMBL" id="GER29552.1"/>
    </source>
</evidence>
<keyword evidence="1" id="KW-0689">Ribosomal protein</keyword>
<sequence>MTCHKAHDVAKWGNELAENQNLLAHLTRQLDQLNQKTCLHSSIRVGLEPLQHPLVIREFSSSGNQRRVDRDEGCQVILTEKIFRSRYLPEQLLLQDEAVLQSGEILLEYAALVRVDKRLHLQSQLLQIIRIQPIVDQQLALPGKTGIDQTEGVVKLSEVVLEWGSG</sequence>
<dbReference type="Proteomes" id="UP000325081">
    <property type="component" value="Unassembled WGS sequence"/>
</dbReference>
<organism evidence="1 2">
    <name type="scientific">Striga asiatica</name>
    <name type="common">Asiatic witchweed</name>
    <name type="synonym">Buchnera asiatica</name>
    <dbReference type="NCBI Taxonomy" id="4170"/>
    <lineage>
        <taxon>Eukaryota</taxon>
        <taxon>Viridiplantae</taxon>
        <taxon>Streptophyta</taxon>
        <taxon>Embryophyta</taxon>
        <taxon>Tracheophyta</taxon>
        <taxon>Spermatophyta</taxon>
        <taxon>Magnoliopsida</taxon>
        <taxon>eudicotyledons</taxon>
        <taxon>Gunneridae</taxon>
        <taxon>Pentapetalae</taxon>
        <taxon>asterids</taxon>
        <taxon>lamiids</taxon>
        <taxon>Lamiales</taxon>
        <taxon>Orobanchaceae</taxon>
        <taxon>Buchnereae</taxon>
        <taxon>Striga</taxon>
    </lineage>
</organism>
<keyword evidence="1" id="KW-0687">Ribonucleoprotein</keyword>
<comment type="caution">
    <text evidence="1">The sequence shown here is derived from an EMBL/GenBank/DDBJ whole genome shotgun (WGS) entry which is preliminary data.</text>
</comment>
<dbReference type="EMBL" id="BKCP01003891">
    <property type="protein sequence ID" value="GER29552.1"/>
    <property type="molecule type" value="Genomic_DNA"/>
</dbReference>